<organism evidence="1 2">
    <name type="scientific">Flavobacterium hungaricum</name>
    <dbReference type="NCBI Taxonomy" id="2082725"/>
    <lineage>
        <taxon>Bacteria</taxon>
        <taxon>Pseudomonadati</taxon>
        <taxon>Bacteroidota</taxon>
        <taxon>Flavobacteriia</taxon>
        <taxon>Flavobacteriales</taxon>
        <taxon>Flavobacteriaceae</taxon>
        <taxon>Flavobacterium</taxon>
    </lineage>
</organism>
<dbReference type="EMBL" id="PRDM01000002">
    <property type="protein sequence ID" value="MBE8725083.1"/>
    <property type="molecule type" value="Genomic_DNA"/>
</dbReference>
<sequence>MRIIKNTSKSKNFFTGFFVCFVGFFCFLSIVFAKNTNENNFQKKYCSLKSTAVLILFVKDLN</sequence>
<dbReference type="Proteomes" id="UP000640614">
    <property type="component" value="Unassembled WGS sequence"/>
</dbReference>
<gene>
    <name evidence="1" type="ORF">C4F50_09000</name>
</gene>
<proteinExistence type="predicted"/>
<name>A0ABR9TI92_9FLAO</name>
<keyword evidence="2" id="KW-1185">Reference proteome</keyword>
<evidence type="ECO:0000313" key="1">
    <source>
        <dbReference type="EMBL" id="MBE8725083.1"/>
    </source>
</evidence>
<evidence type="ECO:0000313" key="2">
    <source>
        <dbReference type="Proteomes" id="UP000640614"/>
    </source>
</evidence>
<protein>
    <recommendedName>
        <fullName evidence="3">Lipoprotein</fullName>
    </recommendedName>
</protein>
<reference evidence="1 2" key="1">
    <citation type="submission" date="2018-07" db="EMBL/GenBank/DDBJ databases">
        <title>Genome assembly of strain KB82.</title>
        <authorList>
            <person name="Kukolya J."/>
            <person name="Horvath B."/>
            <person name="Nagy I."/>
            <person name="Toth A."/>
        </authorList>
    </citation>
    <scope>NUCLEOTIDE SEQUENCE [LARGE SCALE GENOMIC DNA]</scope>
    <source>
        <strain evidence="1 2">Kb82</strain>
    </source>
</reference>
<comment type="caution">
    <text evidence="1">The sequence shown here is derived from an EMBL/GenBank/DDBJ whole genome shotgun (WGS) entry which is preliminary data.</text>
</comment>
<accession>A0ABR9TI92</accession>
<evidence type="ECO:0008006" key="3">
    <source>
        <dbReference type="Google" id="ProtNLM"/>
    </source>
</evidence>